<evidence type="ECO:0000313" key="1">
    <source>
        <dbReference type="EMBL" id="KAK2159381.1"/>
    </source>
</evidence>
<dbReference type="AlphaFoldDB" id="A0AAD9JV59"/>
<accession>A0AAD9JV59</accession>
<organism evidence="1 2">
    <name type="scientific">Paralvinella palmiformis</name>
    <dbReference type="NCBI Taxonomy" id="53620"/>
    <lineage>
        <taxon>Eukaryota</taxon>
        <taxon>Metazoa</taxon>
        <taxon>Spiralia</taxon>
        <taxon>Lophotrochozoa</taxon>
        <taxon>Annelida</taxon>
        <taxon>Polychaeta</taxon>
        <taxon>Sedentaria</taxon>
        <taxon>Canalipalpata</taxon>
        <taxon>Terebellida</taxon>
        <taxon>Terebelliformia</taxon>
        <taxon>Alvinellidae</taxon>
        <taxon>Paralvinella</taxon>
    </lineage>
</organism>
<gene>
    <name evidence="1" type="ORF">LSH36_154g09036</name>
</gene>
<dbReference type="Proteomes" id="UP001208570">
    <property type="component" value="Unassembled WGS sequence"/>
</dbReference>
<dbReference type="EMBL" id="JAODUP010000154">
    <property type="protein sequence ID" value="KAK2159381.1"/>
    <property type="molecule type" value="Genomic_DNA"/>
</dbReference>
<proteinExistence type="predicted"/>
<reference evidence="1" key="1">
    <citation type="journal article" date="2023" name="Mol. Biol. Evol.">
        <title>Third-Generation Sequencing Reveals the Adaptive Role of the Epigenome in Three Deep-Sea Polychaetes.</title>
        <authorList>
            <person name="Perez M."/>
            <person name="Aroh O."/>
            <person name="Sun Y."/>
            <person name="Lan Y."/>
            <person name="Juniper S.K."/>
            <person name="Young C.R."/>
            <person name="Angers B."/>
            <person name="Qian P.Y."/>
        </authorList>
    </citation>
    <scope>NUCLEOTIDE SEQUENCE</scope>
    <source>
        <strain evidence="1">P08H-3</strain>
    </source>
</reference>
<keyword evidence="2" id="KW-1185">Reference proteome</keyword>
<sequence>MISLRIIALRRVSVFSRNEHLFSPCCRSRTRVFPNWRGTFLQPSRANSNSSNRGSSEGMNRILSRVVLFFGRSHNHLASDHRVEQGELKIKINPSIMI</sequence>
<name>A0AAD9JV59_9ANNE</name>
<protein>
    <submittedName>
        <fullName evidence="1">Uncharacterized protein</fullName>
    </submittedName>
</protein>
<evidence type="ECO:0000313" key="2">
    <source>
        <dbReference type="Proteomes" id="UP001208570"/>
    </source>
</evidence>
<comment type="caution">
    <text evidence="1">The sequence shown here is derived from an EMBL/GenBank/DDBJ whole genome shotgun (WGS) entry which is preliminary data.</text>
</comment>